<dbReference type="Proteomes" id="UP000789920">
    <property type="component" value="Unassembled WGS sequence"/>
</dbReference>
<proteinExistence type="predicted"/>
<reference evidence="1" key="1">
    <citation type="submission" date="2021-06" db="EMBL/GenBank/DDBJ databases">
        <authorList>
            <person name="Kallberg Y."/>
            <person name="Tangrot J."/>
            <person name="Rosling A."/>
        </authorList>
    </citation>
    <scope>NUCLEOTIDE SEQUENCE</scope>
    <source>
        <strain evidence="1">MA461A</strain>
    </source>
</reference>
<dbReference type="EMBL" id="CAJVQC010137580">
    <property type="protein sequence ID" value="CAG8843256.1"/>
    <property type="molecule type" value="Genomic_DNA"/>
</dbReference>
<name>A0ACA9SLC8_9GLOM</name>
<organism evidence="1 2">
    <name type="scientific">Racocetra persica</name>
    <dbReference type="NCBI Taxonomy" id="160502"/>
    <lineage>
        <taxon>Eukaryota</taxon>
        <taxon>Fungi</taxon>
        <taxon>Fungi incertae sedis</taxon>
        <taxon>Mucoromycota</taxon>
        <taxon>Glomeromycotina</taxon>
        <taxon>Glomeromycetes</taxon>
        <taxon>Diversisporales</taxon>
        <taxon>Gigasporaceae</taxon>
        <taxon>Racocetra</taxon>
    </lineage>
</organism>
<feature type="non-terminal residue" evidence="1">
    <location>
        <position position="138"/>
    </location>
</feature>
<comment type="caution">
    <text evidence="1">The sequence shown here is derived from an EMBL/GenBank/DDBJ whole genome shotgun (WGS) entry which is preliminary data.</text>
</comment>
<evidence type="ECO:0000313" key="2">
    <source>
        <dbReference type="Proteomes" id="UP000789920"/>
    </source>
</evidence>
<keyword evidence="2" id="KW-1185">Reference proteome</keyword>
<accession>A0ACA9SLC8</accession>
<sequence length="138" mass="15998">MAIPMLKNKDYVFERFDMMVKNRRKTINELPSDTEMKSDMLTSLITANTPRNTIKVKTVDDEMLKPMDDKQIRINLIEAILGGTETISNVFCFMTYYVCKHPHAKQKMLLEIDSVFSKSSKKFSVSQEDISKLKYCKA</sequence>
<protein>
    <submittedName>
        <fullName evidence="1">10810_t:CDS:1</fullName>
    </submittedName>
</protein>
<gene>
    <name evidence="1" type="ORF">RPERSI_LOCUS32679</name>
</gene>
<evidence type="ECO:0000313" key="1">
    <source>
        <dbReference type="EMBL" id="CAG8843256.1"/>
    </source>
</evidence>